<dbReference type="AlphaFoldDB" id="A0A450T0I0"/>
<organism evidence="2">
    <name type="scientific">Candidatus Kentrum sp. FW</name>
    <dbReference type="NCBI Taxonomy" id="2126338"/>
    <lineage>
        <taxon>Bacteria</taxon>
        <taxon>Pseudomonadati</taxon>
        <taxon>Pseudomonadota</taxon>
        <taxon>Gammaproteobacteria</taxon>
        <taxon>Candidatus Kentrum</taxon>
    </lineage>
</organism>
<evidence type="ECO:0000256" key="1">
    <source>
        <dbReference type="SAM" id="MobiDB-lite"/>
    </source>
</evidence>
<accession>A0A450T0I0</accession>
<evidence type="ECO:0000313" key="2">
    <source>
        <dbReference type="EMBL" id="VFJ59762.1"/>
    </source>
</evidence>
<dbReference type="EMBL" id="CAADFD010000050">
    <property type="protein sequence ID" value="VFJ59762.1"/>
    <property type="molecule type" value="Genomic_DNA"/>
</dbReference>
<sequence length="183" mass="20664">MVDWLERARREIPESVDRDTTVTDNRNPMAVMAVPQPAKSENPGSSIVSNGSIPKAVLSKIEETAIRDWLAYIKETDPEIIAEIMDRCRSDPEARAYFLGRSGEVPVDPIDDRRHCRQCRNLIAGGLCLAAQRKEIKASLYPMDNLPRRCEGYLPKPNDPGQRVGRQRWPGLNWKKMNPVGTP</sequence>
<name>A0A450T0I0_9GAMM</name>
<protein>
    <submittedName>
        <fullName evidence="2">Uncharacterized protein</fullName>
    </submittedName>
</protein>
<reference evidence="2" key="1">
    <citation type="submission" date="2019-02" db="EMBL/GenBank/DDBJ databases">
        <authorList>
            <person name="Gruber-Vodicka R. H."/>
            <person name="Seah K. B. B."/>
        </authorList>
    </citation>
    <scope>NUCLEOTIDE SEQUENCE</scope>
    <source>
        <strain evidence="2">BECK_BZ106</strain>
    </source>
</reference>
<proteinExistence type="predicted"/>
<gene>
    <name evidence="2" type="ORF">BECKFW1821B_GA0114236_105017</name>
</gene>
<feature type="region of interest" description="Disordered" evidence="1">
    <location>
        <begin position="153"/>
        <end position="183"/>
    </location>
</feature>